<accession>Q20ZV5</accession>
<dbReference type="OrthoDB" id="8443386at2"/>
<dbReference type="SUPFAM" id="SSF53850">
    <property type="entry name" value="Periplasmic binding protein-like II"/>
    <property type="match status" value="1"/>
</dbReference>
<dbReference type="InterPro" id="IPR042100">
    <property type="entry name" value="Bug_dom1"/>
</dbReference>
<gene>
    <name evidence="2" type="ordered locus">RPC_3797</name>
</gene>
<proteinExistence type="inferred from homology"/>
<dbReference type="AlphaFoldDB" id="Q20ZV5"/>
<dbReference type="eggNOG" id="COG3181">
    <property type="taxonomic scope" value="Bacteria"/>
</dbReference>
<dbReference type="Gene3D" id="3.40.190.10">
    <property type="entry name" value="Periplasmic binding protein-like II"/>
    <property type="match status" value="1"/>
</dbReference>
<dbReference type="RefSeq" id="WP_011474213.1">
    <property type="nucleotide sequence ID" value="NC_007925.1"/>
</dbReference>
<name>Q20ZV5_RHOPB</name>
<dbReference type="Gene3D" id="3.40.190.150">
    <property type="entry name" value="Bordetella uptake gene, domain 1"/>
    <property type="match status" value="1"/>
</dbReference>
<dbReference type="InterPro" id="IPR005064">
    <property type="entry name" value="BUG"/>
</dbReference>
<dbReference type="PANTHER" id="PTHR42928">
    <property type="entry name" value="TRICARBOXYLATE-BINDING PROTEIN"/>
    <property type="match status" value="1"/>
</dbReference>
<dbReference type="Pfam" id="PF03401">
    <property type="entry name" value="TctC"/>
    <property type="match status" value="1"/>
</dbReference>
<comment type="similarity">
    <text evidence="1">Belongs to the UPF0065 (bug) family.</text>
</comment>
<sequence>MGLIAFSTAAVAQSDYPARSITAIVPFAAGGPTDTVARIVTTHMSSTLGQQIIIENVVGSGGTTAALRATRALPDGYTIIIGHMGTHGAAVALYPNLAYNPISDFEPIGMAAGMAVLILARKDLPAASLAEFIAGARSGAAPLNMAHAGLGSVSFASCLLFNAVTDIHPLLTPFQGTGPAMNALVAGRVDYMCDQIVSAVPRLQAGIVTAYAIGGEHRSPILPDVPTAAEAGLPQFQVSAWNALFAPKATSPQIVARLNAALGKALDNPAIRKQLLDLGGDIPDNDGRSPQALAALVRSEIDRWMPLKSANVPPR</sequence>
<dbReference type="PIRSF" id="PIRSF017082">
    <property type="entry name" value="YflP"/>
    <property type="match status" value="1"/>
</dbReference>
<dbReference type="STRING" id="316056.RPC_3797"/>
<dbReference type="HOGENOM" id="CLU_045683_0_0_5"/>
<evidence type="ECO:0000313" key="2">
    <source>
        <dbReference type="EMBL" id="ABD89331.1"/>
    </source>
</evidence>
<dbReference type="KEGG" id="rpc:RPC_3797"/>
<organism evidence="2">
    <name type="scientific">Rhodopseudomonas palustris (strain BisB18)</name>
    <dbReference type="NCBI Taxonomy" id="316056"/>
    <lineage>
        <taxon>Bacteria</taxon>
        <taxon>Pseudomonadati</taxon>
        <taxon>Pseudomonadota</taxon>
        <taxon>Alphaproteobacteria</taxon>
        <taxon>Hyphomicrobiales</taxon>
        <taxon>Nitrobacteraceae</taxon>
        <taxon>Rhodopseudomonas</taxon>
    </lineage>
</organism>
<dbReference type="EMBL" id="CP000301">
    <property type="protein sequence ID" value="ABD89331.1"/>
    <property type="molecule type" value="Genomic_DNA"/>
</dbReference>
<protein>
    <submittedName>
        <fullName evidence="2">Uncharacterized protein UPF0065</fullName>
    </submittedName>
</protein>
<evidence type="ECO:0000256" key="1">
    <source>
        <dbReference type="ARBA" id="ARBA00006987"/>
    </source>
</evidence>
<reference evidence="2" key="1">
    <citation type="submission" date="2006-03" db="EMBL/GenBank/DDBJ databases">
        <title>Complete sequence of Rhodopseudomonas palustris BisB18.</title>
        <authorList>
            <consortium name="US DOE Joint Genome Institute"/>
            <person name="Copeland A."/>
            <person name="Lucas S."/>
            <person name="Lapidus A."/>
            <person name="Barry K."/>
            <person name="Detter J.C."/>
            <person name="Glavina del Rio T."/>
            <person name="Hammon N."/>
            <person name="Israni S."/>
            <person name="Dalin E."/>
            <person name="Tice H."/>
            <person name="Pitluck S."/>
            <person name="Chain P."/>
            <person name="Malfatti S."/>
            <person name="Shin M."/>
            <person name="Vergez L."/>
            <person name="Schmutz J."/>
            <person name="Larimer F."/>
            <person name="Land M."/>
            <person name="Hauser L."/>
            <person name="Pelletier D.A."/>
            <person name="Kyrpides N."/>
            <person name="Anderson I."/>
            <person name="Oda Y."/>
            <person name="Harwood C.S."/>
            <person name="Richardson P."/>
        </authorList>
    </citation>
    <scope>NUCLEOTIDE SEQUENCE [LARGE SCALE GENOMIC DNA]</scope>
    <source>
        <strain evidence="2">BisB18</strain>
    </source>
</reference>
<dbReference type="PANTHER" id="PTHR42928:SF5">
    <property type="entry name" value="BLR1237 PROTEIN"/>
    <property type="match status" value="1"/>
</dbReference>